<dbReference type="EMBL" id="FOAF01000011">
    <property type="protein sequence ID" value="SEM36312.1"/>
    <property type="molecule type" value="Genomic_DNA"/>
</dbReference>
<dbReference type="AlphaFoldDB" id="A0A1H7XQU0"/>
<dbReference type="RefSeq" id="WP_093330822.1">
    <property type="nucleotide sequence ID" value="NZ_FOAF01000011.1"/>
</dbReference>
<sequence>MHEIEPYYRWRDDYVAAEDEQSPFYGAEYSEFEFDKQIYNFLLHPQWDSFGSNTLYLKVLFADYDHNFSIIEFIGEWNDAINNDIMLLKREVVEVMLAAGINKFILIGENILNFHASDDCYYEEWFQEIEDGWIAGINFRHHVIEEFKNANIDYYINFGGLLDDMSWRNHKPIQVFRAIEEQLTKRLH</sequence>
<accession>A0A1H7XQU0</accession>
<gene>
    <name evidence="1" type="ORF">SAMN05661044_04963</name>
</gene>
<reference evidence="2" key="1">
    <citation type="submission" date="2016-10" db="EMBL/GenBank/DDBJ databases">
        <authorList>
            <person name="Varghese N."/>
            <person name="Submissions S."/>
        </authorList>
    </citation>
    <scope>NUCLEOTIDE SEQUENCE [LARGE SCALE GENOMIC DNA]</scope>
    <source>
        <strain evidence="2">DSM 18733</strain>
    </source>
</reference>
<dbReference type="OrthoDB" id="653988at2"/>
<dbReference type="STRING" id="407022.SAMN05661044_04963"/>
<evidence type="ECO:0000313" key="2">
    <source>
        <dbReference type="Proteomes" id="UP000199421"/>
    </source>
</evidence>
<protein>
    <submittedName>
        <fullName evidence="1">Uncharacterized protein</fullName>
    </submittedName>
</protein>
<evidence type="ECO:0000313" key="1">
    <source>
        <dbReference type="EMBL" id="SEM36312.1"/>
    </source>
</evidence>
<keyword evidence="2" id="KW-1185">Reference proteome</keyword>
<organism evidence="1 2">
    <name type="scientific">Olivibacter domesticus</name>
    <name type="common">Pseudosphingobacterium domesticum</name>
    <dbReference type="NCBI Taxonomy" id="407022"/>
    <lineage>
        <taxon>Bacteria</taxon>
        <taxon>Pseudomonadati</taxon>
        <taxon>Bacteroidota</taxon>
        <taxon>Sphingobacteriia</taxon>
        <taxon>Sphingobacteriales</taxon>
        <taxon>Sphingobacteriaceae</taxon>
        <taxon>Olivibacter</taxon>
    </lineage>
</organism>
<name>A0A1H7XQU0_OLID1</name>
<dbReference type="Proteomes" id="UP000199421">
    <property type="component" value="Unassembled WGS sequence"/>
</dbReference>
<proteinExistence type="predicted"/>